<proteinExistence type="predicted"/>
<dbReference type="OrthoDB" id="4540221at2"/>
<dbReference type="PANTHER" id="PTHR37417:SF2">
    <property type="entry name" value="67 KDA MYOSIN-CROSS-REACTIVE ANTIGEN FAMILY PROTEIN (AFU_ORTHOLOGUE AFUA_5G09970)"/>
    <property type="match status" value="1"/>
</dbReference>
<dbReference type="Proteomes" id="UP000051155">
    <property type="component" value="Unassembled WGS sequence"/>
</dbReference>
<dbReference type="PANTHER" id="PTHR37417">
    <property type="entry name" value="67 KDA MYOSIN-CROSS-REACTIVE ANTIGEN FAMILY PROTEIN (AFU_ORTHOLOGUE AFUA_5G09970)"/>
    <property type="match status" value="1"/>
</dbReference>
<dbReference type="AlphaFoldDB" id="A0A0R1Q2C3"/>
<dbReference type="NCBIfam" id="NF010584">
    <property type="entry name" value="PRK13977.1"/>
    <property type="match status" value="1"/>
</dbReference>
<evidence type="ECO:0000313" key="2">
    <source>
        <dbReference type="Proteomes" id="UP000051155"/>
    </source>
</evidence>
<organism evidence="1 2">
    <name type="scientific">Liquorilactobacillus uvarum DSM 19971</name>
    <dbReference type="NCBI Taxonomy" id="1423812"/>
    <lineage>
        <taxon>Bacteria</taxon>
        <taxon>Bacillati</taxon>
        <taxon>Bacillota</taxon>
        <taxon>Bacilli</taxon>
        <taxon>Lactobacillales</taxon>
        <taxon>Lactobacillaceae</taxon>
        <taxon>Liquorilactobacillus</taxon>
    </lineage>
</organism>
<dbReference type="InterPro" id="IPR010354">
    <property type="entry name" value="Oleate_hydratase"/>
</dbReference>
<accession>A0A0R1Q2C3</accession>
<reference evidence="1 2" key="1">
    <citation type="journal article" date="2015" name="Genome Announc.">
        <title>Expanding the biotechnology potential of lactobacilli through comparative genomics of 213 strains and associated genera.</title>
        <authorList>
            <person name="Sun Z."/>
            <person name="Harris H.M."/>
            <person name="McCann A."/>
            <person name="Guo C."/>
            <person name="Argimon S."/>
            <person name="Zhang W."/>
            <person name="Yang X."/>
            <person name="Jeffery I.B."/>
            <person name="Cooney J.C."/>
            <person name="Kagawa T.F."/>
            <person name="Liu W."/>
            <person name="Song Y."/>
            <person name="Salvetti E."/>
            <person name="Wrobel A."/>
            <person name="Rasinkangas P."/>
            <person name="Parkhill J."/>
            <person name="Rea M.C."/>
            <person name="O'Sullivan O."/>
            <person name="Ritari J."/>
            <person name="Douillard F.P."/>
            <person name="Paul Ross R."/>
            <person name="Yang R."/>
            <person name="Briner A.E."/>
            <person name="Felis G.E."/>
            <person name="de Vos W.M."/>
            <person name="Barrangou R."/>
            <person name="Klaenhammer T.R."/>
            <person name="Caufield P.W."/>
            <person name="Cui Y."/>
            <person name="Zhang H."/>
            <person name="O'Toole P.W."/>
        </authorList>
    </citation>
    <scope>NUCLEOTIDE SEQUENCE [LARGE SCALE GENOMIC DNA]</scope>
    <source>
        <strain evidence="1 2">DSM 19971</strain>
    </source>
</reference>
<protein>
    <submittedName>
        <fullName evidence="1">Myosin-cross-reactive antigen</fullName>
    </submittedName>
</protein>
<dbReference type="Pfam" id="PF06100">
    <property type="entry name" value="MCRA"/>
    <property type="match status" value="1"/>
</dbReference>
<name>A0A0R1Q2C3_9LACO</name>
<dbReference type="GO" id="GO:0050151">
    <property type="term" value="F:oleate hydratase activity"/>
    <property type="evidence" value="ECO:0007669"/>
    <property type="project" value="InterPro"/>
</dbReference>
<keyword evidence="2" id="KW-1185">Reference proteome</keyword>
<comment type="caution">
    <text evidence="1">The sequence shown here is derived from an EMBL/GenBank/DDBJ whole genome shotgun (WGS) entry which is preliminary data.</text>
</comment>
<dbReference type="STRING" id="1423812.FD20_GL000757"/>
<dbReference type="GO" id="GO:0071949">
    <property type="term" value="F:FAD binding"/>
    <property type="evidence" value="ECO:0007669"/>
    <property type="project" value="InterPro"/>
</dbReference>
<sequence>MIKNKAIMIGAGLANMAAAVYLIQEGHWKGSQITFYSLDDHGSNDGAETADMTDEYWNRNHPLENQEGYVARGGRMLNYRTYVDLMDLLGRIPSITEPGMTAAEDTRDFDARHRTFDKARLLEGEKRILNAGKLGLNNKDRYLLTKLIMLPDSKEEELDNVSIADYFRNDPHIFTTNFWFMWETTFAFRTQSSAQELRRYMHQMIYEFTQIEHLVGVNRTRYNQYESIMLPLINYLKEQGCKIILNRRVTDWKFKETVMQDEITVTGLKMENTLTGEEETVTVDDQTAVIFTNGSITDSATLGDYTKPAVENLDYGAAAGLWKKATEHFYNLGNPDKFFADRNASEWVSFTLTTKNHLLLNEITRITMQLPGNALNSFISTVPITPLGHKDVNMSIVVHHQSHFTTQKPNETVIWGYFLYPRRKGEFVDKQYIKMNGKEMVLELLGQLAKVDPGPLNIVDKKEEILNSVINCIPVYMPYASALFNNRAKTDRPEIIPAHSTNLAFTGEFVEQPYQMIFTEQSAVRSGEIAAFHFAGVSMDKLIKTPRYDKDPVTLAKATKKCSLDKNKIVIKCEVMERSSPRI</sequence>
<dbReference type="Gene3D" id="3.50.50.60">
    <property type="entry name" value="FAD/NAD(P)-binding domain"/>
    <property type="match status" value="3"/>
</dbReference>
<dbReference type="SUPFAM" id="SSF51905">
    <property type="entry name" value="FAD/NAD(P)-binding domain"/>
    <property type="match status" value="1"/>
</dbReference>
<dbReference type="PATRIC" id="fig|1423812.3.peg.822"/>
<dbReference type="EMBL" id="AZEG01000018">
    <property type="protein sequence ID" value="KRL36948.1"/>
    <property type="molecule type" value="Genomic_DNA"/>
</dbReference>
<evidence type="ECO:0000313" key="1">
    <source>
        <dbReference type="EMBL" id="KRL36948.1"/>
    </source>
</evidence>
<gene>
    <name evidence="1" type="ORF">FD20_GL000757</name>
</gene>
<dbReference type="RefSeq" id="WP_057737756.1">
    <property type="nucleotide sequence ID" value="NZ_AZEG01000018.1"/>
</dbReference>
<dbReference type="InterPro" id="IPR036188">
    <property type="entry name" value="FAD/NAD-bd_sf"/>
</dbReference>
<dbReference type="GO" id="GO:0006631">
    <property type="term" value="P:fatty acid metabolic process"/>
    <property type="evidence" value="ECO:0007669"/>
    <property type="project" value="InterPro"/>
</dbReference>